<evidence type="ECO:0008006" key="3">
    <source>
        <dbReference type="Google" id="ProtNLM"/>
    </source>
</evidence>
<dbReference type="EMBL" id="QMRA01000108">
    <property type="protein sequence ID" value="RLE52605.1"/>
    <property type="molecule type" value="Genomic_DNA"/>
</dbReference>
<evidence type="ECO:0000313" key="1">
    <source>
        <dbReference type="EMBL" id="RLE52605.1"/>
    </source>
</evidence>
<dbReference type="Proteomes" id="UP000269499">
    <property type="component" value="Unassembled WGS sequence"/>
</dbReference>
<accession>A0A497EZF7</accession>
<sequence length="76" mass="8527">MFNQIVRASKVKYYNSLIKVTVRDARPSIEVGGSRIDLGTEGMEVQLPRWIALKLAELGVVEVKSADELALRDLLR</sequence>
<reference evidence="1 2" key="1">
    <citation type="submission" date="2018-06" db="EMBL/GenBank/DDBJ databases">
        <title>Extensive metabolic versatility and redundancy in microbially diverse, dynamic hydrothermal sediments.</title>
        <authorList>
            <person name="Dombrowski N."/>
            <person name="Teske A."/>
            <person name="Baker B.J."/>
        </authorList>
    </citation>
    <scope>NUCLEOTIDE SEQUENCE [LARGE SCALE GENOMIC DNA]</scope>
    <source>
        <strain evidence="1">B20_G2</strain>
    </source>
</reference>
<organism evidence="1 2">
    <name type="scientific">Thermoproteota archaeon</name>
    <dbReference type="NCBI Taxonomy" id="2056631"/>
    <lineage>
        <taxon>Archaea</taxon>
        <taxon>Thermoproteota</taxon>
    </lineage>
</organism>
<feature type="non-terminal residue" evidence="1">
    <location>
        <position position="76"/>
    </location>
</feature>
<comment type="caution">
    <text evidence="1">The sequence shown here is derived from an EMBL/GenBank/DDBJ whole genome shotgun (WGS) entry which is preliminary data.</text>
</comment>
<evidence type="ECO:0000313" key="2">
    <source>
        <dbReference type="Proteomes" id="UP000269499"/>
    </source>
</evidence>
<name>A0A497EZF7_9CREN</name>
<dbReference type="AlphaFoldDB" id="A0A497EZF7"/>
<protein>
    <recommendedName>
        <fullName evidence="3">GINS subunit domain-containing protein</fullName>
    </recommendedName>
</protein>
<proteinExistence type="predicted"/>
<gene>
    <name evidence="1" type="ORF">DRJ26_04475</name>
</gene>